<dbReference type="PANTHER" id="PTHR23129">
    <property type="entry name" value="ACYL-COENZYME A DIPHOSPHATASE FITM2"/>
    <property type="match status" value="1"/>
</dbReference>
<feature type="transmembrane region" description="Helical" evidence="9">
    <location>
        <begin position="256"/>
        <end position="283"/>
    </location>
</feature>
<keyword evidence="4" id="KW-0256">Endoplasmic reticulum</keyword>
<evidence type="ECO:0000256" key="4">
    <source>
        <dbReference type="ARBA" id="ARBA00022824"/>
    </source>
</evidence>
<dbReference type="Pfam" id="PF10261">
    <property type="entry name" value="FIT"/>
    <property type="match status" value="2"/>
</dbReference>
<evidence type="ECO:0000256" key="3">
    <source>
        <dbReference type="ARBA" id="ARBA00022801"/>
    </source>
</evidence>
<evidence type="ECO:0000256" key="8">
    <source>
        <dbReference type="SAM" id="MobiDB-lite"/>
    </source>
</evidence>
<feature type="transmembrane region" description="Helical" evidence="9">
    <location>
        <begin position="289"/>
        <end position="307"/>
    </location>
</feature>
<keyword evidence="7 9" id="KW-0472">Membrane</keyword>
<gene>
    <name evidence="10" type="ORF">Cfor_09221</name>
</gene>
<dbReference type="FunCoup" id="A0A6L2Q1F4">
    <property type="interactions" value="295"/>
</dbReference>
<feature type="transmembrane region" description="Helical" evidence="9">
    <location>
        <begin position="102"/>
        <end position="121"/>
    </location>
</feature>
<evidence type="ECO:0000256" key="9">
    <source>
        <dbReference type="SAM" id="Phobius"/>
    </source>
</evidence>
<dbReference type="HAMAP" id="MF_03230">
    <property type="entry name" value="FITM2"/>
    <property type="match status" value="1"/>
</dbReference>
<evidence type="ECO:0008006" key="12">
    <source>
        <dbReference type="Google" id="ProtNLM"/>
    </source>
</evidence>
<keyword evidence="3" id="KW-0378">Hydrolase</keyword>
<keyword evidence="2 9" id="KW-0812">Transmembrane</keyword>
<dbReference type="AlphaFoldDB" id="A0A6L2Q1F4"/>
<dbReference type="Proteomes" id="UP000502823">
    <property type="component" value="Unassembled WGS sequence"/>
</dbReference>
<feature type="transmembrane region" description="Helical" evidence="9">
    <location>
        <begin position="133"/>
        <end position="153"/>
    </location>
</feature>
<name>A0A6L2Q1F4_COPFO</name>
<feature type="region of interest" description="Disordered" evidence="8">
    <location>
        <begin position="365"/>
        <end position="388"/>
    </location>
</feature>
<organism evidence="10 11">
    <name type="scientific">Coptotermes formosanus</name>
    <name type="common">Formosan subterranean termite</name>
    <dbReference type="NCBI Taxonomy" id="36987"/>
    <lineage>
        <taxon>Eukaryota</taxon>
        <taxon>Metazoa</taxon>
        <taxon>Ecdysozoa</taxon>
        <taxon>Arthropoda</taxon>
        <taxon>Hexapoda</taxon>
        <taxon>Insecta</taxon>
        <taxon>Pterygota</taxon>
        <taxon>Neoptera</taxon>
        <taxon>Polyneoptera</taxon>
        <taxon>Dictyoptera</taxon>
        <taxon>Blattodea</taxon>
        <taxon>Blattoidea</taxon>
        <taxon>Termitoidae</taxon>
        <taxon>Rhinotermitidae</taxon>
        <taxon>Coptotermes</taxon>
    </lineage>
</organism>
<evidence type="ECO:0000256" key="7">
    <source>
        <dbReference type="ARBA" id="ARBA00023136"/>
    </source>
</evidence>
<dbReference type="GO" id="GO:0005789">
    <property type="term" value="C:endoplasmic reticulum membrane"/>
    <property type="evidence" value="ECO:0007669"/>
    <property type="project" value="UniProtKB-SubCell"/>
</dbReference>
<dbReference type="GO" id="GO:0034389">
    <property type="term" value="P:lipid droplet organization"/>
    <property type="evidence" value="ECO:0007669"/>
    <property type="project" value="InterPro"/>
</dbReference>
<protein>
    <recommendedName>
        <fullName evidence="12">FIT family protein</fullName>
    </recommendedName>
</protein>
<feature type="transmembrane region" description="Helical" evidence="9">
    <location>
        <begin position="63"/>
        <end position="82"/>
    </location>
</feature>
<dbReference type="OrthoDB" id="5579088at2759"/>
<dbReference type="GO" id="GO:0010945">
    <property type="term" value="F:coenzyme A diphosphatase activity"/>
    <property type="evidence" value="ECO:0007669"/>
    <property type="project" value="InterPro"/>
</dbReference>
<evidence type="ECO:0000313" key="11">
    <source>
        <dbReference type="Proteomes" id="UP000502823"/>
    </source>
</evidence>
<keyword evidence="11" id="KW-1185">Reference proteome</keyword>
<dbReference type="InParanoid" id="A0A6L2Q1F4"/>
<dbReference type="InterPro" id="IPR019388">
    <property type="entry name" value="FIT"/>
</dbReference>
<comment type="caution">
    <text evidence="10">The sequence shown here is derived from an EMBL/GenBank/DDBJ whole genome shotgun (WGS) entry which is preliminary data.</text>
</comment>
<dbReference type="PANTHER" id="PTHR23129:SF0">
    <property type="entry name" value="ACYL-COENZYME A DIPHOSPHATASE FITM2"/>
    <property type="match status" value="1"/>
</dbReference>
<dbReference type="GO" id="GO:0019915">
    <property type="term" value="P:lipid storage"/>
    <property type="evidence" value="ECO:0007669"/>
    <property type="project" value="InterPro"/>
</dbReference>
<dbReference type="EMBL" id="BLKM01000799">
    <property type="protein sequence ID" value="GFG38616.1"/>
    <property type="molecule type" value="Genomic_DNA"/>
</dbReference>
<reference evidence="11" key="1">
    <citation type="submission" date="2020-01" db="EMBL/GenBank/DDBJ databases">
        <title>Draft genome sequence of the Termite Coptotermes fromosanus.</title>
        <authorList>
            <person name="Itakura S."/>
            <person name="Yosikawa Y."/>
            <person name="Umezawa K."/>
        </authorList>
    </citation>
    <scope>NUCLEOTIDE SEQUENCE [LARGE SCALE GENOMIC DNA]</scope>
</reference>
<evidence type="ECO:0000256" key="6">
    <source>
        <dbReference type="ARBA" id="ARBA00023098"/>
    </source>
</evidence>
<comment type="subcellular location">
    <subcellularLocation>
        <location evidence="1">Endoplasmic reticulum membrane</location>
        <topology evidence="1">Multi-pass membrane protein</topology>
    </subcellularLocation>
</comment>
<dbReference type="GO" id="GO:0008654">
    <property type="term" value="P:phospholipid biosynthetic process"/>
    <property type="evidence" value="ECO:0007669"/>
    <property type="project" value="TreeGrafter"/>
</dbReference>
<evidence type="ECO:0000256" key="5">
    <source>
        <dbReference type="ARBA" id="ARBA00022989"/>
    </source>
</evidence>
<sequence length="388" mass="44771">MASKRRPINSRSKLNFRPNTETPGWETKGKKPLPEPTTVKQVLMMMIVHVCRKTLFFDTSVKVGIYGAGLFIVSLLADVVPFPKTYFSRSDNVFNQYFVKLGWGWTVLVTSPFLFMTSYTYCCGKVDKILQHVARLLIATFAWFFWTKLFWYIETVYGYCNASPRKYPTKEICIAGGYFWYGFDISGHAFILIYSSLVLIEEARAIIGWEGIRDLIRNEEHARNIGDVSVIGSPLRGLSPEEFGKLKESYEKFTPYIRLCFIVMTFLSVLWDVMLVSTILYYHIMVEKFISGAIAILTWFFTYRYWYTLSGILPNLPGDGLFKYKDARQPKECTKRRGTTSGPQSIVKGQFPTFMGMPLYGLRNQENKEQKDEDTDIEMDMQTSSAIK</sequence>
<accession>A0A6L2Q1F4</accession>
<feature type="region of interest" description="Disordered" evidence="8">
    <location>
        <begin position="1"/>
        <end position="31"/>
    </location>
</feature>
<proteinExistence type="inferred from homology"/>
<feature type="compositionally biased region" description="Polar residues" evidence="8">
    <location>
        <begin position="9"/>
        <end position="22"/>
    </location>
</feature>
<keyword evidence="5 9" id="KW-1133">Transmembrane helix</keyword>
<feature type="transmembrane region" description="Helical" evidence="9">
    <location>
        <begin position="178"/>
        <end position="200"/>
    </location>
</feature>
<evidence type="ECO:0000313" key="10">
    <source>
        <dbReference type="EMBL" id="GFG38616.1"/>
    </source>
</evidence>
<dbReference type="InterPro" id="IPR046401">
    <property type="entry name" value="FITM1/2"/>
</dbReference>
<keyword evidence="6" id="KW-0443">Lipid metabolism</keyword>
<evidence type="ECO:0000256" key="1">
    <source>
        <dbReference type="ARBA" id="ARBA00004477"/>
    </source>
</evidence>
<evidence type="ECO:0000256" key="2">
    <source>
        <dbReference type="ARBA" id="ARBA00022692"/>
    </source>
</evidence>